<keyword evidence="1" id="KW-0456">Lyase</keyword>
<dbReference type="Pfam" id="PF00206">
    <property type="entry name" value="Lyase_1"/>
    <property type="match status" value="1"/>
</dbReference>
<dbReference type="SUPFAM" id="SSF48557">
    <property type="entry name" value="L-aspartase-like"/>
    <property type="match status" value="1"/>
</dbReference>
<dbReference type="InterPro" id="IPR020557">
    <property type="entry name" value="Fumarate_lyase_CS"/>
</dbReference>
<feature type="domain" description="Fumarate lyase N-terminal" evidence="4">
    <location>
        <begin position="69"/>
        <end position="272"/>
    </location>
</feature>
<dbReference type="PANTHER" id="PTHR43172">
    <property type="entry name" value="ADENYLOSUCCINATE LYASE"/>
    <property type="match status" value="1"/>
</dbReference>
<proteinExistence type="inferred from homology"/>
<keyword evidence="6" id="KW-1185">Reference proteome</keyword>
<dbReference type="RefSeq" id="WP_132210843.1">
    <property type="nucleotide sequence ID" value="NZ_SLWN01000007.1"/>
</dbReference>
<comment type="similarity">
    <text evidence="2">Belongs to the class-II fumarase/aspartase family.</text>
</comment>
<dbReference type="PRINTS" id="PR00145">
    <property type="entry name" value="ARGSUCLYASE"/>
</dbReference>
<evidence type="ECO:0000259" key="4">
    <source>
        <dbReference type="Pfam" id="PF00206"/>
    </source>
</evidence>
<evidence type="ECO:0000256" key="1">
    <source>
        <dbReference type="ARBA" id="ARBA00023239"/>
    </source>
</evidence>
<feature type="region of interest" description="Disordered" evidence="3">
    <location>
        <begin position="340"/>
        <end position="363"/>
    </location>
</feature>
<dbReference type="Proteomes" id="UP000294508">
    <property type="component" value="Unassembled WGS sequence"/>
</dbReference>
<gene>
    <name evidence="5" type="ORF">EV652_10756</name>
</gene>
<evidence type="ECO:0000256" key="2">
    <source>
        <dbReference type="ARBA" id="ARBA00034772"/>
    </source>
</evidence>
<dbReference type="GO" id="GO:0016829">
    <property type="term" value="F:lyase activity"/>
    <property type="evidence" value="ECO:0007669"/>
    <property type="project" value="UniProtKB-KW"/>
</dbReference>
<accession>A0A4R2HDJ5</accession>
<reference evidence="5 6" key="1">
    <citation type="journal article" date="2015" name="Stand. Genomic Sci.">
        <title>Genomic Encyclopedia of Bacterial and Archaeal Type Strains, Phase III: the genomes of soil and plant-associated and newly described type strains.</title>
        <authorList>
            <person name="Whitman W.B."/>
            <person name="Woyke T."/>
            <person name="Klenk H.P."/>
            <person name="Zhou Y."/>
            <person name="Lilburn T.G."/>
            <person name="Beck B.J."/>
            <person name="De Vos P."/>
            <person name="Vandamme P."/>
            <person name="Eisen J.A."/>
            <person name="Garrity G."/>
            <person name="Hugenholtz P."/>
            <person name="Kyrpides N.C."/>
        </authorList>
    </citation>
    <scope>NUCLEOTIDE SEQUENCE [LARGE SCALE GENOMIC DNA]</scope>
    <source>
        <strain evidence="5 6">VKM Ac-2572</strain>
    </source>
</reference>
<sequence>MASLLEPGSHRAAGVVDDDALVAGMVRVEEAWLRVLGGSGTVEKPVVLDVAEVESGGNPVLPLVRALRAELGEDVHRGLTSQDVLDTAMMLLARDVVTRMTSDLGKLADSLAGLAAAHRQSLMVGRTLTQYAVPVTFGLKAAQWLTGVLDARAAVGAVVLPVQCGGAAGTLALAGELVADPLAAARALADDLGLVAPGIGWHTRRTPVTRLGDALVETCDALGHIAGDVLLLGRPEIAEVREAPSAGRGGSSTMPQKQNPVLSVLVRSAALQAPQLGAQLHVCAADSQDERSPGAWHAEWPALRRLLELALTASSQSAELVAGLEVDTAAMRRRAESAADQLLSERGSVASERESEAAAPDPASYLGSSDALIDVALARWKSRG</sequence>
<evidence type="ECO:0000313" key="6">
    <source>
        <dbReference type="Proteomes" id="UP000294508"/>
    </source>
</evidence>
<dbReference type="InterPro" id="IPR000362">
    <property type="entry name" value="Fumarate_lyase_fam"/>
</dbReference>
<dbReference type="InterPro" id="IPR008948">
    <property type="entry name" value="L-Aspartase-like"/>
</dbReference>
<dbReference type="EMBL" id="SLWN01000007">
    <property type="protein sequence ID" value="TCO26165.1"/>
    <property type="molecule type" value="Genomic_DNA"/>
</dbReference>
<dbReference type="GO" id="GO:0016853">
    <property type="term" value="F:isomerase activity"/>
    <property type="evidence" value="ECO:0007669"/>
    <property type="project" value="UniProtKB-KW"/>
</dbReference>
<organism evidence="5 6">
    <name type="scientific">Kribbella steppae</name>
    <dbReference type="NCBI Taxonomy" id="2512223"/>
    <lineage>
        <taxon>Bacteria</taxon>
        <taxon>Bacillati</taxon>
        <taxon>Actinomycetota</taxon>
        <taxon>Actinomycetes</taxon>
        <taxon>Propionibacteriales</taxon>
        <taxon>Kribbellaceae</taxon>
        <taxon>Kribbella</taxon>
    </lineage>
</organism>
<name>A0A4R2HDJ5_9ACTN</name>
<dbReference type="InterPro" id="IPR022761">
    <property type="entry name" value="Fumarate_lyase_N"/>
</dbReference>
<dbReference type="PANTHER" id="PTHR43172:SF2">
    <property type="entry name" value="ADENYLOSUCCINATE LYASE C-TERMINAL DOMAIN-CONTAINING PROTEIN"/>
    <property type="match status" value="1"/>
</dbReference>
<comment type="caution">
    <text evidence="5">The sequence shown here is derived from an EMBL/GenBank/DDBJ whole genome shotgun (WGS) entry which is preliminary data.</text>
</comment>
<dbReference type="PROSITE" id="PS00163">
    <property type="entry name" value="FUMARATE_LYASES"/>
    <property type="match status" value="1"/>
</dbReference>
<dbReference type="OrthoDB" id="9768878at2"/>
<evidence type="ECO:0000256" key="3">
    <source>
        <dbReference type="SAM" id="MobiDB-lite"/>
    </source>
</evidence>
<evidence type="ECO:0000313" key="5">
    <source>
        <dbReference type="EMBL" id="TCO26165.1"/>
    </source>
</evidence>
<dbReference type="Gene3D" id="1.20.200.10">
    <property type="entry name" value="Fumarase/aspartase (Central domain)"/>
    <property type="match status" value="1"/>
</dbReference>
<protein>
    <submittedName>
        <fullName evidence="5">3-carboxy-cis,cis-muconate cycloisomerase</fullName>
    </submittedName>
</protein>
<keyword evidence="5" id="KW-0413">Isomerase</keyword>
<dbReference type="AlphaFoldDB" id="A0A4R2HDJ5"/>
<dbReference type="PRINTS" id="PR00149">
    <property type="entry name" value="FUMRATELYASE"/>
</dbReference>